<evidence type="ECO:0000256" key="1">
    <source>
        <dbReference type="SAM" id="MobiDB-lite"/>
    </source>
</evidence>
<feature type="transmembrane region" description="Helical" evidence="2">
    <location>
        <begin position="165"/>
        <end position="184"/>
    </location>
</feature>
<protein>
    <submittedName>
        <fullName evidence="3">Uncharacterized protein</fullName>
    </submittedName>
</protein>
<dbReference type="EMBL" id="RQZG01000008">
    <property type="protein sequence ID" value="RRD04911.1"/>
    <property type="molecule type" value="Genomic_DNA"/>
</dbReference>
<comment type="caution">
    <text evidence="3">The sequence shown here is derived from an EMBL/GenBank/DDBJ whole genome shotgun (WGS) entry which is preliminary data.</text>
</comment>
<gene>
    <name evidence="3" type="ORF">EII34_08260</name>
</gene>
<dbReference type="OrthoDB" id="9891936at2"/>
<evidence type="ECO:0000313" key="4">
    <source>
        <dbReference type="Proteomes" id="UP000280819"/>
    </source>
</evidence>
<proteinExistence type="predicted"/>
<accession>A0A3P1T5Y8</accession>
<dbReference type="Proteomes" id="UP000280819">
    <property type="component" value="Unassembled WGS sequence"/>
</dbReference>
<feature type="transmembrane region" description="Helical" evidence="2">
    <location>
        <begin position="289"/>
        <end position="310"/>
    </location>
</feature>
<dbReference type="AlphaFoldDB" id="A0A3P1T5Y8"/>
<feature type="transmembrane region" description="Helical" evidence="2">
    <location>
        <begin position="133"/>
        <end position="153"/>
    </location>
</feature>
<keyword evidence="2" id="KW-0812">Transmembrane</keyword>
<keyword evidence="2" id="KW-1133">Transmembrane helix</keyword>
<feature type="transmembrane region" description="Helical" evidence="2">
    <location>
        <begin position="214"/>
        <end position="236"/>
    </location>
</feature>
<evidence type="ECO:0000256" key="2">
    <source>
        <dbReference type="SAM" id="Phobius"/>
    </source>
</evidence>
<feature type="transmembrane region" description="Helical" evidence="2">
    <location>
        <begin position="109"/>
        <end position="127"/>
    </location>
</feature>
<reference evidence="3 4" key="1">
    <citation type="submission" date="2018-11" db="EMBL/GenBank/DDBJ databases">
        <title>Genomes From Bacteria Associated with the Canine Oral Cavity: a Test Case for Automated Genome-Based Taxonomic Assignment.</title>
        <authorList>
            <person name="Coil D.A."/>
            <person name="Jospin G."/>
            <person name="Darling A.E."/>
            <person name="Wallis C."/>
            <person name="Davis I.J."/>
            <person name="Harris S."/>
            <person name="Eisen J.A."/>
            <person name="Holcombe L.J."/>
            <person name="O'Flynn C."/>
        </authorList>
    </citation>
    <scope>NUCLEOTIDE SEQUENCE [LARGE SCALE GENOMIC DNA]</scope>
    <source>
        <strain evidence="3 4">OH887_COT-365</strain>
    </source>
</reference>
<dbReference type="RefSeq" id="WP_124844686.1">
    <property type="nucleotide sequence ID" value="NZ_RQZG01000008.1"/>
</dbReference>
<organism evidence="3 4">
    <name type="scientific">Arachnia propionica</name>
    <dbReference type="NCBI Taxonomy" id="1750"/>
    <lineage>
        <taxon>Bacteria</taxon>
        <taxon>Bacillati</taxon>
        <taxon>Actinomycetota</taxon>
        <taxon>Actinomycetes</taxon>
        <taxon>Propionibacteriales</taxon>
        <taxon>Propionibacteriaceae</taxon>
        <taxon>Arachnia</taxon>
    </lineage>
</organism>
<name>A0A3P1T5Y8_9ACTN</name>
<sequence>MSGTGHVTGEDTLRRPRPPAGPVVNQDDIPTEEIPGLPILPEATAPGAPQHPLTPVLGEPGPRPTVQFKAPQPMSPEPVAVRRRREMQAYRAGLWRVWFVRMVRFLNRLQLPAALLAPVVVVLHQWVLTGHDLQGWAFRVNAILWLVVVCLLVAGEVTTTGPRWVSLVGAALRSTTIALAGLAFSHVNATSWLPGRIGTELSLPWGVDVPVEPVVGRTVVMALGLVLLLPFLLTIAQGMRLHLDSTTRFGLPHQPSFKLLQVGQDPWSLGIPTTPLVISQYRRRVARFYFGRVVMTLWWLFALAVMVTVATA</sequence>
<feature type="region of interest" description="Disordered" evidence="1">
    <location>
        <begin position="1"/>
        <end position="51"/>
    </location>
</feature>
<keyword evidence="2" id="KW-0472">Membrane</keyword>
<evidence type="ECO:0000313" key="3">
    <source>
        <dbReference type="EMBL" id="RRD04911.1"/>
    </source>
</evidence>